<proteinExistence type="predicted"/>
<accession>A0A8K0HQY7</accession>
<organism evidence="2 3">
    <name type="scientific">Rhamnella rubrinervis</name>
    <dbReference type="NCBI Taxonomy" id="2594499"/>
    <lineage>
        <taxon>Eukaryota</taxon>
        <taxon>Viridiplantae</taxon>
        <taxon>Streptophyta</taxon>
        <taxon>Embryophyta</taxon>
        <taxon>Tracheophyta</taxon>
        <taxon>Spermatophyta</taxon>
        <taxon>Magnoliopsida</taxon>
        <taxon>eudicotyledons</taxon>
        <taxon>Gunneridae</taxon>
        <taxon>Pentapetalae</taxon>
        <taxon>rosids</taxon>
        <taxon>fabids</taxon>
        <taxon>Rosales</taxon>
        <taxon>Rhamnaceae</taxon>
        <taxon>rhamnoid group</taxon>
        <taxon>Rhamneae</taxon>
        <taxon>Rhamnella</taxon>
    </lineage>
</organism>
<sequence>MKHGRINIVGGEPEEYAGVIALKKTHIEDGDHSRRTTRSQRGKEPSEDLDSTDEYTPVKERTAKPYHHRKIKHYHTLRKMGWGDFRGRTGDWFGEVDETPFVDEIIRVDTLDSLPKVHCNDGIAIHGIT</sequence>
<reference evidence="2" key="1">
    <citation type="submission" date="2020-03" db="EMBL/GenBank/DDBJ databases">
        <title>A high-quality chromosome-level genome assembly of a woody plant with both climbing and erect habits, Rhamnella rubrinervis.</title>
        <authorList>
            <person name="Lu Z."/>
            <person name="Yang Y."/>
            <person name="Zhu X."/>
            <person name="Sun Y."/>
        </authorList>
    </citation>
    <scope>NUCLEOTIDE SEQUENCE</scope>
    <source>
        <strain evidence="2">BYM</strain>
        <tissue evidence="2">Leaf</tissue>
    </source>
</reference>
<comment type="caution">
    <text evidence="2">The sequence shown here is derived from an EMBL/GenBank/DDBJ whole genome shotgun (WGS) entry which is preliminary data.</text>
</comment>
<feature type="compositionally biased region" description="Basic and acidic residues" evidence="1">
    <location>
        <begin position="25"/>
        <end position="34"/>
    </location>
</feature>
<dbReference type="Proteomes" id="UP000796880">
    <property type="component" value="Unassembled WGS sequence"/>
</dbReference>
<evidence type="ECO:0000256" key="1">
    <source>
        <dbReference type="SAM" id="MobiDB-lite"/>
    </source>
</evidence>
<dbReference type="AlphaFoldDB" id="A0A8K0HQY7"/>
<gene>
    <name evidence="2" type="ORF">FNV43_RR00597</name>
</gene>
<protein>
    <submittedName>
        <fullName evidence="2">Uncharacterized protein</fullName>
    </submittedName>
</protein>
<feature type="region of interest" description="Disordered" evidence="1">
    <location>
        <begin position="24"/>
        <end position="64"/>
    </location>
</feature>
<evidence type="ECO:0000313" key="3">
    <source>
        <dbReference type="Proteomes" id="UP000796880"/>
    </source>
</evidence>
<evidence type="ECO:0000313" key="2">
    <source>
        <dbReference type="EMBL" id="KAF3455954.1"/>
    </source>
</evidence>
<dbReference type="EMBL" id="VOIH02000001">
    <property type="protein sequence ID" value="KAF3455954.1"/>
    <property type="molecule type" value="Genomic_DNA"/>
</dbReference>
<keyword evidence="3" id="KW-1185">Reference proteome</keyword>
<name>A0A8K0HQY7_9ROSA</name>